<sequence>MSISIGRVPRYQVSDIALTIYTNASNILKLNTDHLRNDIQFRNFKLGQVNSSPIHFELYQSNVLLNQYTSNKTVLYKSSQYQSNVRVYKDITIQEQLQSLRLISSNLWIQSRTFTENPWRIYDIDRTLFLELDSYGNMDYIGNIGIGITQPSVALEVIGNAYIHSNVYVGNLSSSNLFVNEIYGLSNLQNSIKFRSSSILIDASDVIIENPTLLGTITYDGTISLQDSIIDLVNSSNIRILNNSLNKHALYIKQLNPTFGDTSCNNPIHIDSYINSINETRPIFTVDAVGRISSGRFTSNIPSPDAGFSYQYDDSRSVYLSGFMNLTTCNEYEQTIIDKKGHIGIGTSSVLNNYLQINQPYIPETEILSLIGLYQSSNEPKSFIQFYTCNDRIIFNINSNGSMLFQKNKLLDDRYRLEITSNAYINYLHTDNLFSSTGVIDFTKSYLCNIDQILADSIHVNQGGVMSNIFITGLSVDNINIGAFDYINIPSTNYNEFRISTTRLLYIGSNFVMNPNREFFEVEQSNLPNDKIRIYANGNSTQEMNVIHTIANNSISTFSVTNCNTALNSAAQFEFDANQNKYHFGILNTGDFYGEAYITCNVDLTDPNRELTFTNDSIRVGTKMHISKIGELTLNNAVAGDNSLRLTGDLEIITTNGNSNFVITTNGNIGIGTNQPRTMMDIQTNTLLFGNMGVGVLSPSYEVDISGIFRASRVLGVNYSDLLGGSFNQWVLTADGIYFTQLSCNIGIGTTHPNASLHLHTSNITKNLFSIYQSNIAILKYDPYKLTQSHTIVNGGMVVGYVSTSNQIRAPKNSLIVDGQVGIGTTYPTKSLHVQGDVNVYKHTSNEGNFYVGTNYNLYISTKLTSSNILVNSGSYETVLTTLDEGFSNITYFPPSGLIENMAFTSNGDIIQWTNYSYTDGQGLLEGLSNIVIGSNGYYHGLILNMTGTVVDDLNTYYTQITIPVGLSNLVQNIVEIHKLDIRSDGRYGGGSIFLGNINNTINNTVIENRIYSYGTEQSELLLFKGAIASDIFSSSIWTSVIWVSELSLFVAVGWDPYIGTSTDGITWNVVGTTSTEYWTSVCWSPELSLFVAVGWSSYVMTSPDGITWTNVSIQYNLWSSIAWSSSLSLFVAVSWGRIMTSSNGTIWTFADAPVSNIWKSICWSPELSLFVAVAYAGADNRVMTSSNGTSWTLQTTPTNTWTSVCWSPELSLFVAVAGSGTNDRVMTSANGTSWTSRTSAVDNDWFSIVWSAELSLFMAVAYSYVNVANQVMTSTDGINWTASLTISDSKWHSVCWSPDLSRFVAVGGEGVAKTMYSTDGTLWIYATDEIQTICLRAGQIALDVYDNATTDRNSENIQAYFTSNSLVASTVTTCNVQIHSISDTNGIYLLQRNIYDTPGAFTITSPNNLQYTYARIQMWGAGGGGGGANYQGIINNGIGSVVPGGGAGGGGSYGEILIPYQILQNSTLIGNVGYGGSGGLGGYIATSTLINANKISSTAGVGREGTDGENGTVTTIFLNMTNGNGNLTANWYANGGTGGKVGVGTNGGAAGAGGTILGTFDTSQSGVAGGAGGSTAAGANGTNLTASGFAASGGGGGGGLPATAPTPFINRSGGNSGTGCIPFAYLTGTAIKALGEAVDELGTIITANESGYTIVDTYGGGTGGGGGSSLAANIAGAPAQGNPGKVGGRPGGGGGGGASAKQHFPNTGYSGYGASVTAGYGGNGGNGAIIITYY</sequence>
<name>A0A6C0CSX1_9ZZZZ</name>
<dbReference type="EMBL" id="MN739480">
    <property type="protein sequence ID" value="QHT07252.1"/>
    <property type="molecule type" value="Genomic_DNA"/>
</dbReference>
<evidence type="ECO:0000313" key="2">
    <source>
        <dbReference type="EMBL" id="QHT07252.1"/>
    </source>
</evidence>
<proteinExistence type="predicted"/>
<feature type="compositionally biased region" description="Gly residues" evidence="1">
    <location>
        <begin position="1685"/>
        <end position="1699"/>
    </location>
</feature>
<feature type="region of interest" description="Disordered" evidence="1">
    <location>
        <begin position="1682"/>
        <end position="1701"/>
    </location>
</feature>
<dbReference type="SUPFAM" id="SSF82171">
    <property type="entry name" value="DPP6 N-terminal domain-like"/>
    <property type="match status" value="1"/>
</dbReference>
<reference evidence="2" key="1">
    <citation type="journal article" date="2020" name="Nature">
        <title>Giant virus diversity and host interactions through global metagenomics.</title>
        <authorList>
            <person name="Schulz F."/>
            <person name="Roux S."/>
            <person name="Paez-Espino D."/>
            <person name="Jungbluth S."/>
            <person name="Walsh D.A."/>
            <person name="Denef V.J."/>
            <person name="McMahon K.D."/>
            <person name="Konstantinidis K.T."/>
            <person name="Eloe-Fadrosh E.A."/>
            <person name="Kyrpides N.C."/>
            <person name="Woyke T."/>
        </authorList>
    </citation>
    <scope>NUCLEOTIDE SEQUENCE</scope>
    <source>
        <strain evidence="2">GVMAG-M-3300021962-46</strain>
    </source>
</reference>
<protein>
    <recommendedName>
        <fullName evidence="3">Peptidase S74 domain-containing protein</fullName>
    </recommendedName>
</protein>
<evidence type="ECO:0008006" key="3">
    <source>
        <dbReference type="Google" id="ProtNLM"/>
    </source>
</evidence>
<accession>A0A6C0CSX1</accession>
<organism evidence="2">
    <name type="scientific">viral metagenome</name>
    <dbReference type="NCBI Taxonomy" id="1070528"/>
    <lineage>
        <taxon>unclassified sequences</taxon>
        <taxon>metagenomes</taxon>
        <taxon>organismal metagenomes</taxon>
    </lineage>
</organism>
<evidence type="ECO:0000256" key="1">
    <source>
        <dbReference type="SAM" id="MobiDB-lite"/>
    </source>
</evidence>